<dbReference type="GO" id="GO:0008270">
    <property type="term" value="F:zinc ion binding"/>
    <property type="evidence" value="ECO:0007669"/>
    <property type="project" value="UniProtKB-UniRule"/>
</dbReference>
<feature type="binding site" evidence="4">
    <location>
        <position position="38"/>
    </location>
    <ligand>
        <name>Zn(2+)</name>
        <dbReference type="ChEBI" id="CHEBI:29105"/>
    </ligand>
</feature>
<dbReference type="SUPFAM" id="SSF57829">
    <property type="entry name" value="Zn-binding ribosomal proteins"/>
    <property type="match status" value="1"/>
</dbReference>
<dbReference type="PANTHER" id="PTHR48129:SF1">
    <property type="entry name" value="LARGE RIBOSOMAL SUBUNIT PROTEIN EL43"/>
    <property type="match status" value="1"/>
</dbReference>
<dbReference type="GO" id="GO:1990904">
    <property type="term" value="C:ribonucleoprotein complex"/>
    <property type="evidence" value="ECO:0007669"/>
    <property type="project" value="UniProtKB-KW"/>
</dbReference>
<dbReference type="AlphaFoldDB" id="A0A938YTB5"/>
<dbReference type="InterPro" id="IPR011332">
    <property type="entry name" value="Ribosomal_zn-bd"/>
</dbReference>
<feature type="binding site" evidence="4">
    <location>
        <position position="56"/>
    </location>
    <ligand>
        <name>Zn(2+)</name>
        <dbReference type="ChEBI" id="CHEBI:29105"/>
    </ligand>
</feature>
<keyword evidence="4" id="KW-0479">Metal-binding</keyword>
<dbReference type="NCBIfam" id="NF003058">
    <property type="entry name" value="PRK03976.1"/>
    <property type="match status" value="1"/>
</dbReference>
<evidence type="ECO:0000256" key="4">
    <source>
        <dbReference type="HAMAP-Rule" id="MF_00327"/>
    </source>
</evidence>
<comment type="cofactor">
    <cofactor evidence="4">
        <name>Zn(2+)</name>
        <dbReference type="ChEBI" id="CHEBI:29105"/>
    </cofactor>
    <text evidence="4">Binds 1 zinc ion per subunit.</text>
</comment>
<feature type="binding site" evidence="4">
    <location>
        <position position="41"/>
    </location>
    <ligand>
        <name>Zn(2+)</name>
        <dbReference type="ChEBI" id="CHEBI:29105"/>
    </ligand>
</feature>
<dbReference type="Pfam" id="PF01780">
    <property type="entry name" value="Ribosomal_L37ae"/>
    <property type="match status" value="1"/>
</dbReference>
<dbReference type="GO" id="GO:0070180">
    <property type="term" value="F:large ribosomal subunit rRNA binding"/>
    <property type="evidence" value="ECO:0007669"/>
    <property type="project" value="UniProtKB-UniRule"/>
</dbReference>
<name>A0A938YTB5_9ARCH</name>
<keyword evidence="2 4" id="KW-0689">Ribosomal protein</keyword>
<evidence type="ECO:0000256" key="5">
    <source>
        <dbReference type="SAM" id="MobiDB-lite"/>
    </source>
</evidence>
<feature type="compositionally biased region" description="Basic residues" evidence="5">
    <location>
        <begin position="147"/>
        <end position="166"/>
    </location>
</feature>
<reference evidence="6" key="1">
    <citation type="submission" date="2021-01" db="EMBL/GenBank/DDBJ databases">
        <title>Active Sulfur Cycling in an Early Earth Analoge.</title>
        <authorList>
            <person name="Hahn C.R."/>
            <person name="Youssef N.H."/>
            <person name="Elshahed M."/>
        </authorList>
    </citation>
    <scope>NUCLEOTIDE SEQUENCE</scope>
    <source>
        <strain evidence="6">Zod_Metabat.1151</strain>
    </source>
</reference>
<comment type="function">
    <text evidence="4">Binds to the 23S rRNA.</text>
</comment>
<dbReference type="Gene3D" id="2.20.25.30">
    <property type="match status" value="1"/>
</dbReference>
<evidence type="ECO:0000256" key="3">
    <source>
        <dbReference type="ARBA" id="ARBA00023274"/>
    </source>
</evidence>
<keyword evidence="4" id="KW-0862">Zinc</keyword>
<dbReference type="GO" id="GO:0005840">
    <property type="term" value="C:ribosome"/>
    <property type="evidence" value="ECO:0007669"/>
    <property type="project" value="UniProtKB-KW"/>
</dbReference>
<comment type="caution">
    <text evidence="6">The sequence shown here is derived from an EMBL/GenBank/DDBJ whole genome shotgun (WGS) entry which is preliminary data.</text>
</comment>
<feature type="region of interest" description="Disordered" evidence="5">
    <location>
        <begin position="96"/>
        <end position="166"/>
    </location>
</feature>
<keyword evidence="3 4" id="KW-0687">Ribonucleoprotein</keyword>
<dbReference type="HAMAP" id="MF_00327">
    <property type="entry name" value="Ribosomal_eL43"/>
    <property type="match status" value="1"/>
</dbReference>
<dbReference type="Proteomes" id="UP000809243">
    <property type="component" value="Unassembled WGS sequence"/>
</dbReference>
<dbReference type="InterPro" id="IPR002674">
    <property type="entry name" value="Ribosomal_eL43"/>
</dbReference>
<comment type="subunit">
    <text evidence="4">Part of the 50S ribosomal subunit.</text>
</comment>
<dbReference type="GO" id="GO:0006412">
    <property type="term" value="P:translation"/>
    <property type="evidence" value="ECO:0007669"/>
    <property type="project" value="UniProtKB-UniRule"/>
</dbReference>
<gene>
    <name evidence="4" type="primary">rpl37ae</name>
    <name evidence="6" type="ORF">JW744_04605</name>
</gene>
<comment type="similarity">
    <text evidence="4">Belongs to the eukaryotic ribosomal protein eL43 family. Putative zinc-binding subfamily.</text>
</comment>
<dbReference type="EMBL" id="JAFGDB010000077">
    <property type="protein sequence ID" value="MBN2067722.1"/>
    <property type="molecule type" value="Genomic_DNA"/>
</dbReference>
<feature type="compositionally biased region" description="Basic and acidic residues" evidence="5">
    <location>
        <begin position="127"/>
        <end position="146"/>
    </location>
</feature>
<accession>A0A938YTB5</accession>
<keyword evidence="4" id="KW-0863">Zinc-finger</keyword>
<protein>
    <recommendedName>
        <fullName evidence="4">Large ribosomal subunit protein eL43</fullName>
    </recommendedName>
</protein>
<sequence length="166" mass="18433">MGKTKKVRTAGRLGAKYGVGIRKRLLKIEDKQKKYYVCPSCGFERARREAAGIYCCRKCGNRFAGGAYIPVTLPGSIVGKMVSQKSFMPKVKELLVASEPHEKKPAKPGKAEEAKEKPVEPETAEEPAEKPAKPENAEEKPDEEGVKKKKKRRPSKPKNKPKGNKK</sequence>
<dbReference type="InterPro" id="IPR050522">
    <property type="entry name" value="Ribosomal_protein_eL43"/>
</dbReference>
<keyword evidence="1 4" id="KW-0694">RNA-binding</keyword>
<proteinExistence type="inferred from homology"/>
<dbReference type="GO" id="GO:0003735">
    <property type="term" value="F:structural constituent of ribosome"/>
    <property type="evidence" value="ECO:0007669"/>
    <property type="project" value="InterPro"/>
</dbReference>
<feature type="binding site" evidence="4">
    <location>
        <position position="59"/>
    </location>
    <ligand>
        <name>Zn(2+)</name>
        <dbReference type="ChEBI" id="CHEBI:29105"/>
    </ligand>
</feature>
<dbReference type="InterPro" id="IPR011331">
    <property type="entry name" value="Ribosomal_eL37/eL43"/>
</dbReference>
<feature type="compositionally biased region" description="Basic and acidic residues" evidence="5">
    <location>
        <begin position="99"/>
        <end position="120"/>
    </location>
</feature>
<organism evidence="6 7">
    <name type="scientific">Candidatus Iainarchaeum sp</name>
    <dbReference type="NCBI Taxonomy" id="3101447"/>
    <lineage>
        <taxon>Archaea</taxon>
        <taxon>Candidatus Iainarchaeota</taxon>
        <taxon>Candidatus Iainarchaeia</taxon>
        <taxon>Candidatus Iainarchaeales</taxon>
        <taxon>Candidatus Iainarchaeaceae</taxon>
        <taxon>Candidatus Iainarchaeum</taxon>
    </lineage>
</organism>
<evidence type="ECO:0000256" key="1">
    <source>
        <dbReference type="ARBA" id="ARBA00022884"/>
    </source>
</evidence>
<dbReference type="PANTHER" id="PTHR48129">
    <property type="entry name" value="60S RIBOSOMAL PROTEIN L37A"/>
    <property type="match status" value="1"/>
</dbReference>
<evidence type="ECO:0000256" key="2">
    <source>
        <dbReference type="ARBA" id="ARBA00022980"/>
    </source>
</evidence>
<feature type="zinc finger region" description="C4-type" evidence="4">
    <location>
        <begin position="38"/>
        <end position="59"/>
    </location>
</feature>
<evidence type="ECO:0000313" key="6">
    <source>
        <dbReference type="EMBL" id="MBN2067722.1"/>
    </source>
</evidence>
<keyword evidence="4" id="KW-0699">rRNA-binding</keyword>
<evidence type="ECO:0000313" key="7">
    <source>
        <dbReference type="Proteomes" id="UP000809243"/>
    </source>
</evidence>